<evidence type="ECO:0000313" key="3">
    <source>
        <dbReference type="EMBL" id="KAK2141572.1"/>
    </source>
</evidence>
<feature type="domain" description="Apple" evidence="2">
    <location>
        <begin position="161"/>
        <end position="256"/>
    </location>
</feature>
<dbReference type="InterPro" id="IPR016187">
    <property type="entry name" value="CTDL_fold"/>
</dbReference>
<dbReference type="SMART" id="SM00034">
    <property type="entry name" value="CLECT"/>
    <property type="match status" value="1"/>
</dbReference>
<accession>A0AAD9IVY4</accession>
<dbReference type="PANTHER" id="PTHR22803">
    <property type="entry name" value="MANNOSE, PHOSPHOLIPASE, LECTIN RECEPTOR RELATED"/>
    <property type="match status" value="1"/>
</dbReference>
<protein>
    <recommendedName>
        <fullName evidence="5">C-type lectin domain-containing protein</fullName>
    </recommendedName>
</protein>
<evidence type="ECO:0008006" key="5">
    <source>
        <dbReference type="Google" id="ProtNLM"/>
    </source>
</evidence>
<dbReference type="PROSITE" id="PS50041">
    <property type="entry name" value="C_TYPE_LECTIN_2"/>
    <property type="match status" value="1"/>
</dbReference>
<dbReference type="AlphaFoldDB" id="A0AAD9IVY4"/>
<evidence type="ECO:0000259" key="2">
    <source>
        <dbReference type="PROSITE" id="PS50948"/>
    </source>
</evidence>
<dbReference type="InterPro" id="IPR001304">
    <property type="entry name" value="C-type_lectin-like"/>
</dbReference>
<organism evidence="3 4">
    <name type="scientific">Paralvinella palmiformis</name>
    <dbReference type="NCBI Taxonomy" id="53620"/>
    <lineage>
        <taxon>Eukaryota</taxon>
        <taxon>Metazoa</taxon>
        <taxon>Spiralia</taxon>
        <taxon>Lophotrochozoa</taxon>
        <taxon>Annelida</taxon>
        <taxon>Polychaeta</taxon>
        <taxon>Sedentaria</taxon>
        <taxon>Canalipalpata</taxon>
        <taxon>Terebellida</taxon>
        <taxon>Terebelliformia</taxon>
        <taxon>Alvinellidae</taxon>
        <taxon>Paralvinella</taxon>
    </lineage>
</organism>
<dbReference type="SUPFAM" id="SSF56436">
    <property type="entry name" value="C-type lectin-like"/>
    <property type="match status" value="1"/>
</dbReference>
<reference evidence="3" key="1">
    <citation type="journal article" date="2023" name="Mol. Biol. Evol.">
        <title>Third-Generation Sequencing Reveals the Adaptive Role of the Epigenome in Three Deep-Sea Polychaetes.</title>
        <authorList>
            <person name="Perez M."/>
            <person name="Aroh O."/>
            <person name="Sun Y."/>
            <person name="Lan Y."/>
            <person name="Juniper S.K."/>
            <person name="Young C.R."/>
            <person name="Angers B."/>
            <person name="Qian P.Y."/>
        </authorList>
    </citation>
    <scope>NUCLEOTIDE SEQUENCE</scope>
    <source>
        <strain evidence="3">P08H-3</strain>
    </source>
</reference>
<dbReference type="Gene3D" id="3.50.4.10">
    <property type="entry name" value="Hepatocyte Growth Factor"/>
    <property type="match status" value="1"/>
</dbReference>
<evidence type="ECO:0000259" key="1">
    <source>
        <dbReference type="PROSITE" id="PS50041"/>
    </source>
</evidence>
<dbReference type="InterPro" id="IPR016186">
    <property type="entry name" value="C-type_lectin-like/link_sf"/>
</dbReference>
<gene>
    <name evidence="3" type="ORF">LSH36_1076g00017</name>
</gene>
<dbReference type="Pfam" id="PF00059">
    <property type="entry name" value="Lectin_C"/>
    <property type="match status" value="1"/>
</dbReference>
<proteinExistence type="predicted"/>
<dbReference type="SUPFAM" id="SSF57414">
    <property type="entry name" value="Hairpin loop containing domain-like"/>
    <property type="match status" value="1"/>
</dbReference>
<name>A0AAD9IVY4_9ANNE</name>
<sequence length="267" mass="30374">MLKLNQDKIELIVFSSQQHVKKGCDSGWQPFGNYCYILLVSESSPYDDVLDARRACLRHGTDLAFIRSEDEQRFIITLFPGTSVTEIYLATSDAIEEDHFIHFDGTALDFTNWGDSEPNNYPTFGGENCVAIIYSCDGRAVGDWIDVPCLFNPRLINGAICKKPVDEPPTDSSSDSFQDKFHMVKESYMMNNAIFSINVPTYVDCMRLCSEDTTCLSVNYNRRRLTDYNCVLNSQSRLVSRNLTSDSGVAGFSLGEWTYYEQRYRGY</sequence>
<dbReference type="InterPro" id="IPR003609">
    <property type="entry name" value="Pan_app"/>
</dbReference>
<dbReference type="Gene3D" id="3.10.100.10">
    <property type="entry name" value="Mannose-Binding Protein A, subunit A"/>
    <property type="match status" value="1"/>
</dbReference>
<evidence type="ECO:0000313" key="4">
    <source>
        <dbReference type="Proteomes" id="UP001208570"/>
    </source>
</evidence>
<feature type="domain" description="C-type lectin" evidence="1">
    <location>
        <begin position="31"/>
        <end position="149"/>
    </location>
</feature>
<comment type="caution">
    <text evidence="3">The sequence shown here is derived from an EMBL/GenBank/DDBJ whole genome shotgun (WGS) entry which is preliminary data.</text>
</comment>
<dbReference type="Proteomes" id="UP001208570">
    <property type="component" value="Unassembled WGS sequence"/>
</dbReference>
<dbReference type="PROSITE" id="PS50948">
    <property type="entry name" value="PAN"/>
    <property type="match status" value="1"/>
</dbReference>
<dbReference type="Pfam" id="PF00024">
    <property type="entry name" value="PAN_1"/>
    <property type="match status" value="1"/>
</dbReference>
<keyword evidence="4" id="KW-1185">Reference proteome</keyword>
<dbReference type="EMBL" id="JAODUP010001076">
    <property type="protein sequence ID" value="KAK2141572.1"/>
    <property type="molecule type" value="Genomic_DNA"/>
</dbReference>
<dbReference type="InterPro" id="IPR050111">
    <property type="entry name" value="C-type_lectin/snaclec_domain"/>
</dbReference>